<comment type="caution">
    <text evidence="1">The sequence shown here is derived from an EMBL/GenBank/DDBJ whole genome shotgun (WGS) entry which is preliminary data.</text>
</comment>
<accession>A0A9P4K8H8</accession>
<keyword evidence="2" id="KW-1185">Reference proteome</keyword>
<sequence>MNFVYVFYSPDDIFIPVMGMNGAGKSNFVTQCKQEPIIIASDGLSLCKISDSIPIVS</sequence>
<dbReference type="Proteomes" id="UP000800093">
    <property type="component" value="Unassembled WGS sequence"/>
</dbReference>
<gene>
    <name evidence="1" type="ORF">CC78DRAFT_470350</name>
</gene>
<reference evidence="2" key="1">
    <citation type="journal article" date="2020" name="Stud. Mycol.">
        <title>101 Dothideomycetes genomes: A test case for predicting lifestyles and emergence of pathogens.</title>
        <authorList>
            <person name="Haridas S."/>
            <person name="Albert R."/>
            <person name="Binder M."/>
            <person name="Bloem J."/>
            <person name="LaButti K."/>
            <person name="Salamov A."/>
            <person name="Andreopoulos B."/>
            <person name="Baker S."/>
            <person name="Barry K."/>
            <person name="Bills G."/>
            <person name="Bluhm B."/>
            <person name="Cannon C."/>
            <person name="Castanera R."/>
            <person name="Culley D."/>
            <person name="Daum C."/>
            <person name="Ezra D."/>
            <person name="Gonzalez J."/>
            <person name="Henrissat B."/>
            <person name="Kuo A."/>
            <person name="Liang C."/>
            <person name="Lipzen A."/>
            <person name="Lutzoni F."/>
            <person name="Magnuson J."/>
            <person name="Mondo S."/>
            <person name="Nolan M."/>
            <person name="Ohm R."/>
            <person name="Pangilinan J."/>
            <person name="Park H.-J."/>
            <person name="Ramirez L."/>
            <person name="Alfaro M."/>
            <person name="Sun H."/>
            <person name="Tritt A."/>
            <person name="Yoshinaga Y."/>
            <person name="Zwiers L.-H."/>
            <person name="Turgeon B."/>
            <person name="Goodwin S."/>
            <person name="Spatafora J."/>
            <person name="Crous P."/>
            <person name="Grigoriev I."/>
        </authorList>
    </citation>
    <scope>NUCLEOTIDE SEQUENCE [LARGE SCALE GENOMIC DNA]</scope>
    <source>
        <strain evidence="2">CBS 304.66</strain>
    </source>
</reference>
<protein>
    <submittedName>
        <fullName evidence="1">Uncharacterized protein</fullName>
    </submittedName>
</protein>
<organism evidence="1 2">
    <name type="scientific">Lojkania enalia</name>
    <dbReference type="NCBI Taxonomy" id="147567"/>
    <lineage>
        <taxon>Eukaryota</taxon>
        <taxon>Fungi</taxon>
        <taxon>Dikarya</taxon>
        <taxon>Ascomycota</taxon>
        <taxon>Pezizomycotina</taxon>
        <taxon>Dothideomycetes</taxon>
        <taxon>Pleosporomycetidae</taxon>
        <taxon>Pleosporales</taxon>
        <taxon>Pleosporales incertae sedis</taxon>
        <taxon>Lojkania</taxon>
    </lineage>
</organism>
<evidence type="ECO:0000313" key="2">
    <source>
        <dbReference type="Proteomes" id="UP000800093"/>
    </source>
</evidence>
<name>A0A9P4K8H8_9PLEO</name>
<evidence type="ECO:0000313" key="1">
    <source>
        <dbReference type="EMBL" id="KAF2261439.1"/>
    </source>
</evidence>
<dbReference type="OrthoDB" id="8954335at2759"/>
<dbReference type="AlphaFoldDB" id="A0A9P4K8H8"/>
<proteinExistence type="predicted"/>
<dbReference type="EMBL" id="ML986657">
    <property type="protein sequence ID" value="KAF2261439.1"/>
    <property type="molecule type" value="Genomic_DNA"/>
</dbReference>